<evidence type="ECO:0000313" key="2">
    <source>
        <dbReference type="Proteomes" id="UP000814140"/>
    </source>
</evidence>
<comment type="caution">
    <text evidence="1">The sequence shown here is derived from an EMBL/GenBank/DDBJ whole genome shotgun (WGS) entry which is preliminary data.</text>
</comment>
<protein>
    <submittedName>
        <fullName evidence="1">Uncharacterized protein</fullName>
    </submittedName>
</protein>
<keyword evidence="2" id="KW-1185">Reference proteome</keyword>
<dbReference type="EMBL" id="MU277196">
    <property type="protein sequence ID" value="KAI0065282.1"/>
    <property type="molecule type" value="Genomic_DNA"/>
</dbReference>
<name>A0ACB8TAF1_9AGAM</name>
<accession>A0ACB8TAF1</accession>
<gene>
    <name evidence="1" type="ORF">BV25DRAFT_159175</name>
</gene>
<sequence length="134" mass="15452">MRDWIRWNIICPNIAGCRPASSLRRWARRMPRPLAISDLCRWESVESARLRVWAGYILGTGSMTQDSQPPHTSSSPRNPSQKSSLAKEFAYPAARRTLLLRYLLALVCVLHQLITGITHNDWKMMDAESWDWSI</sequence>
<organism evidence="1 2">
    <name type="scientific">Artomyces pyxidatus</name>
    <dbReference type="NCBI Taxonomy" id="48021"/>
    <lineage>
        <taxon>Eukaryota</taxon>
        <taxon>Fungi</taxon>
        <taxon>Dikarya</taxon>
        <taxon>Basidiomycota</taxon>
        <taxon>Agaricomycotina</taxon>
        <taxon>Agaricomycetes</taxon>
        <taxon>Russulales</taxon>
        <taxon>Auriscalpiaceae</taxon>
        <taxon>Artomyces</taxon>
    </lineage>
</organism>
<reference evidence="1" key="2">
    <citation type="journal article" date="2022" name="New Phytol.">
        <title>Evolutionary transition to the ectomycorrhizal habit in the genomes of a hyperdiverse lineage of mushroom-forming fungi.</title>
        <authorList>
            <person name="Looney B."/>
            <person name="Miyauchi S."/>
            <person name="Morin E."/>
            <person name="Drula E."/>
            <person name="Courty P.E."/>
            <person name="Kohler A."/>
            <person name="Kuo A."/>
            <person name="LaButti K."/>
            <person name="Pangilinan J."/>
            <person name="Lipzen A."/>
            <person name="Riley R."/>
            <person name="Andreopoulos W."/>
            <person name="He G."/>
            <person name="Johnson J."/>
            <person name="Nolan M."/>
            <person name="Tritt A."/>
            <person name="Barry K.W."/>
            <person name="Grigoriev I.V."/>
            <person name="Nagy L.G."/>
            <person name="Hibbett D."/>
            <person name="Henrissat B."/>
            <person name="Matheny P.B."/>
            <person name="Labbe J."/>
            <person name="Martin F.M."/>
        </authorList>
    </citation>
    <scope>NUCLEOTIDE SEQUENCE</scope>
    <source>
        <strain evidence="1">HHB10654</strain>
    </source>
</reference>
<proteinExistence type="predicted"/>
<evidence type="ECO:0000313" key="1">
    <source>
        <dbReference type="EMBL" id="KAI0065282.1"/>
    </source>
</evidence>
<reference evidence="1" key="1">
    <citation type="submission" date="2021-03" db="EMBL/GenBank/DDBJ databases">
        <authorList>
            <consortium name="DOE Joint Genome Institute"/>
            <person name="Ahrendt S."/>
            <person name="Looney B.P."/>
            <person name="Miyauchi S."/>
            <person name="Morin E."/>
            <person name="Drula E."/>
            <person name="Courty P.E."/>
            <person name="Chicoki N."/>
            <person name="Fauchery L."/>
            <person name="Kohler A."/>
            <person name="Kuo A."/>
            <person name="Labutti K."/>
            <person name="Pangilinan J."/>
            <person name="Lipzen A."/>
            <person name="Riley R."/>
            <person name="Andreopoulos W."/>
            <person name="He G."/>
            <person name="Johnson J."/>
            <person name="Barry K.W."/>
            <person name="Grigoriev I.V."/>
            <person name="Nagy L."/>
            <person name="Hibbett D."/>
            <person name="Henrissat B."/>
            <person name="Matheny P.B."/>
            <person name="Labbe J."/>
            <person name="Martin F."/>
        </authorList>
    </citation>
    <scope>NUCLEOTIDE SEQUENCE</scope>
    <source>
        <strain evidence="1">HHB10654</strain>
    </source>
</reference>
<dbReference type="Proteomes" id="UP000814140">
    <property type="component" value="Unassembled WGS sequence"/>
</dbReference>